<evidence type="ECO:0000256" key="2">
    <source>
        <dbReference type="ARBA" id="ARBA00025589"/>
    </source>
</evidence>
<evidence type="ECO:0000259" key="5">
    <source>
        <dbReference type="PROSITE" id="PS50173"/>
    </source>
</evidence>
<keyword evidence="7" id="KW-1185">Reference proteome</keyword>
<dbReference type="GO" id="GO:0003887">
    <property type="term" value="F:DNA-directed DNA polymerase activity"/>
    <property type="evidence" value="ECO:0007669"/>
    <property type="project" value="UniProtKB-UniRule"/>
</dbReference>
<dbReference type="InterPro" id="IPR050116">
    <property type="entry name" value="DNA_polymerase-Y"/>
</dbReference>
<reference evidence="6 7" key="1">
    <citation type="submission" date="2019-11" db="EMBL/GenBank/DDBJ databases">
        <authorList>
            <person name="Jiang L.-Q."/>
        </authorList>
    </citation>
    <scope>NUCLEOTIDE SEQUENCE [LARGE SCALE GENOMIC DNA]</scope>
    <source>
        <strain evidence="6 7">YIM 132087</strain>
    </source>
</reference>
<dbReference type="Pfam" id="PF11799">
    <property type="entry name" value="IMS_C"/>
    <property type="match status" value="1"/>
</dbReference>
<keyword evidence="4" id="KW-0235">DNA replication</keyword>
<dbReference type="NCBIfam" id="NF002677">
    <property type="entry name" value="PRK02406.1"/>
    <property type="match status" value="1"/>
</dbReference>
<dbReference type="Gene3D" id="3.30.1490.100">
    <property type="entry name" value="DNA polymerase, Y-family, little finger domain"/>
    <property type="match status" value="1"/>
</dbReference>
<dbReference type="GO" id="GO:0009432">
    <property type="term" value="P:SOS response"/>
    <property type="evidence" value="ECO:0007669"/>
    <property type="project" value="TreeGrafter"/>
</dbReference>
<name>A0A7K1FM64_9ACTN</name>
<dbReference type="InterPro" id="IPR043502">
    <property type="entry name" value="DNA/RNA_pol_sf"/>
</dbReference>
<feature type="site" description="Substrate discrimination" evidence="4">
    <location>
        <position position="29"/>
    </location>
</feature>
<keyword evidence="4" id="KW-0234">DNA repair</keyword>
<dbReference type="PANTHER" id="PTHR11076">
    <property type="entry name" value="DNA REPAIR POLYMERASE UMUC / TRANSFERASE FAMILY MEMBER"/>
    <property type="match status" value="1"/>
</dbReference>
<dbReference type="InterPro" id="IPR017961">
    <property type="entry name" value="DNA_pol_Y-fam_little_finger"/>
</dbReference>
<feature type="domain" description="UmuC" evidence="5">
    <location>
        <begin position="20"/>
        <end position="196"/>
    </location>
</feature>
<comment type="subunit">
    <text evidence="4">Monomer.</text>
</comment>
<dbReference type="SUPFAM" id="SSF56672">
    <property type="entry name" value="DNA/RNA polymerases"/>
    <property type="match status" value="1"/>
</dbReference>
<keyword evidence="4 6" id="KW-0548">Nucleotidyltransferase</keyword>
<dbReference type="InterPro" id="IPR036775">
    <property type="entry name" value="DNA_pol_Y-fam_lit_finger_sf"/>
</dbReference>
<dbReference type="InterPro" id="IPR001126">
    <property type="entry name" value="UmuC"/>
</dbReference>
<comment type="similarity">
    <text evidence="1 4">Belongs to the DNA polymerase type-Y family.</text>
</comment>
<dbReference type="Gene3D" id="1.10.150.20">
    <property type="entry name" value="5' to 3' exonuclease, C-terminal subdomain"/>
    <property type="match status" value="1"/>
</dbReference>
<dbReference type="InterPro" id="IPR024728">
    <property type="entry name" value="PolY_HhH_motif"/>
</dbReference>
<keyword evidence="4" id="KW-0227">DNA damage</keyword>
<dbReference type="EC" id="2.7.7.7" evidence="4"/>
<comment type="caution">
    <text evidence="6">The sequence shown here is derived from an EMBL/GenBank/DDBJ whole genome shotgun (WGS) entry which is preliminary data.</text>
</comment>
<dbReference type="InterPro" id="IPR043128">
    <property type="entry name" value="Rev_trsase/Diguanyl_cyclase"/>
</dbReference>
<keyword evidence="4" id="KW-0963">Cytoplasm</keyword>
<dbReference type="GO" id="GO:0006281">
    <property type="term" value="P:DNA repair"/>
    <property type="evidence" value="ECO:0007669"/>
    <property type="project" value="UniProtKB-UniRule"/>
</dbReference>
<dbReference type="Pfam" id="PF00817">
    <property type="entry name" value="IMS"/>
    <property type="match status" value="1"/>
</dbReference>
<dbReference type="InterPro" id="IPR022880">
    <property type="entry name" value="DNApol_IV"/>
</dbReference>
<evidence type="ECO:0000313" key="7">
    <source>
        <dbReference type="Proteomes" id="UP000460221"/>
    </source>
</evidence>
<accession>A0A7K1FM64</accession>
<dbReference type="Gene3D" id="3.40.1170.60">
    <property type="match status" value="1"/>
</dbReference>
<dbReference type="PROSITE" id="PS50173">
    <property type="entry name" value="UMUC"/>
    <property type="match status" value="1"/>
</dbReference>
<comment type="subcellular location">
    <subcellularLocation>
        <location evidence="4">Cytoplasm</location>
    </subcellularLocation>
</comment>
<keyword evidence="4 6" id="KW-0808">Transferase</keyword>
<evidence type="ECO:0000256" key="1">
    <source>
        <dbReference type="ARBA" id="ARBA00010945"/>
    </source>
</evidence>
<proteinExistence type="inferred from homology"/>
<dbReference type="GO" id="GO:0042276">
    <property type="term" value="P:error-prone translesion synthesis"/>
    <property type="evidence" value="ECO:0007669"/>
    <property type="project" value="TreeGrafter"/>
</dbReference>
<dbReference type="EMBL" id="WLYK01000005">
    <property type="protein sequence ID" value="MTD15245.1"/>
    <property type="molecule type" value="Genomic_DNA"/>
</dbReference>
<feature type="binding site" evidence="4">
    <location>
        <position position="24"/>
    </location>
    <ligand>
        <name>Mg(2+)</name>
        <dbReference type="ChEBI" id="CHEBI:18420"/>
    </ligand>
</feature>
<keyword evidence="4" id="KW-0239">DNA-directed DNA polymerase</keyword>
<keyword evidence="4" id="KW-0479">Metal-binding</keyword>
<gene>
    <name evidence="4 6" type="primary">dinB</name>
    <name evidence="6" type="ORF">GIS00_14985</name>
</gene>
<dbReference type="HAMAP" id="MF_01113">
    <property type="entry name" value="DNApol_IV"/>
    <property type="match status" value="1"/>
</dbReference>
<dbReference type="GO" id="GO:0000287">
    <property type="term" value="F:magnesium ion binding"/>
    <property type="evidence" value="ECO:0007669"/>
    <property type="project" value="UniProtKB-UniRule"/>
</dbReference>
<protein>
    <recommendedName>
        <fullName evidence="4">DNA polymerase IV</fullName>
        <shortName evidence="4">Pol IV</shortName>
        <ecNumber evidence="4">2.7.7.7</ecNumber>
    </recommendedName>
</protein>
<evidence type="ECO:0000313" key="6">
    <source>
        <dbReference type="EMBL" id="MTD15245.1"/>
    </source>
</evidence>
<keyword evidence="4" id="KW-0460">Magnesium</keyword>
<dbReference type="Proteomes" id="UP000460221">
    <property type="component" value="Unassembled WGS sequence"/>
</dbReference>
<dbReference type="GO" id="GO:0006261">
    <property type="term" value="P:DNA-templated DNA replication"/>
    <property type="evidence" value="ECO:0007669"/>
    <property type="project" value="UniProtKB-UniRule"/>
</dbReference>
<dbReference type="GO" id="GO:0005829">
    <property type="term" value="C:cytosol"/>
    <property type="evidence" value="ECO:0007669"/>
    <property type="project" value="TreeGrafter"/>
</dbReference>
<keyword evidence="4" id="KW-0238">DNA-binding</keyword>
<dbReference type="NCBIfam" id="NF003015">
    <property type="entry name" value="PRK03858.1"/>
    <property type="match status" value="1"/>
</dbReference>
<dbReference type="RefSeq" id="WP_154769195.1">
    <property type="nucleotide sequence ID" value="NZ_WLYK01000005.1"/>
</dbReference>
<organism evidence="6 7">
    <name type="scientific">Nakamurella alba</name>
    <dbReference type="NCBI Taxonomy" id="2665158"/>
    <lineage>
        <taxon>Bacteria</taxon>
        <taxon>Bacillati</taxon>
        <taxon>Actinomycetota</taxon>
        <taxon>Actinomycetes</taxon>
        <taxon>Nakamurellales</taxon>
        <taxon>Nakamurellaceae</taxon>
        <taxon>Nakamurella</taxon>
    </lineage>
</organism>
<dbReference type="CDD" id="cd03586">
    <property type="entry name" value="PolY_Pol_IV_kappa"/>
    <property type="match status" value="1"/>
</dbReference>
<keyword evidence="4" id="KW-0515">Mutator protein</keyword>
<comment type="function">
    <text evidence="2 4">Poorly processive, error-prone DNA polymerase involved in untargeted mutagenesis. Copies undamaged DNA at stalled replication forks, which arise in vivo from mismatched or misaligned primer ends. These misaligned primers can be extended by PolIV. Exhibits no 3'-5' exonuclease (proofreading) activity. May be involved in translesional synthesis, in conjunction with the beta clamp from PolIII.</text>
</comment>
<dbReference type="GO" id="GO:0003684">
    <property type="term" value="F:damaged DNA binding"/>
    <property type="evidence" value="ECO:0007669"/>
    <property type="project" value="InterPro"/>
</dbReference>
<dbReference type="Gene3D" id="3.30.70.270">
    <property type="match status" value="1"/>
</dbReference>
<evidence type="ECO:0000256" key="3">
    <source>
        <dbReference type="ARBA" id="ARBA00049244"/>
    </source>
</evidence>
<dbReference type="SUPFAM" id="SSF100879">
    <property type="entry name" value="Lesion bypass DNA polymerase (Y-family), little finger domain"/>
    <property type="match status" value="1"/>
</dbReference>
<evidence type="ECO:0000256" key="4">
    <source>
        <dbReference type="HAMAP-Rule" id="MF_01113"/>
    </source>
</evidence>
<dbReference type="AlphaFoldDB" id="A0A7K1FM64"/>
<feature type="active site" evidence="4">
    <location>
        <position position="115"/>
    </location>
</feature>
<comment type="catalytic activity">
    <reaction evidence="3 4">
        <text>DNA(n) + a 2'-deoxyribonucleoside 5'-triphosphate = DNA(n+1) + diphosphate</text>
        <dbReference type="Rhea" id="RHEA:22508"/>
        <dbReference type="Rhea" id="RHEA-COMP:17339"/>
        <dbReference type="Rhea" id="RHEA-COMP:17340"/>
        <dbReference type="ChEBI" id="CHEBI:33019"/>
        <dbReference type="ChEBI" id="CHEBI:61560"/>
        <dbReference type="ChEBI" id="CHEBI:173112"/>
        <dbReference type="EC" id="2.7.7.7"/>
    </reaction>
</comment>
<comment type="cofactor">
    <cofactor evidence="4">
        <name>Mg(2+)</name>
        <dbReference type="ChEBI" id="CHEBI:18420"/>
    </cofactor>
    <text evidence="4">Binds 2 magnesium ions per subunit.</text>
</comment>
<dbReference type="PANTHER" id="PTHR11076:SF33">
    <property type="entry name" value="DNA POLYMERASE KAPPA"/>
    <property type="match status" value="1"/>
</dbReference>
<sequence length="410" mass="44190">MFPFRRQLCDDRQVTAPAAILHADLDAFYASVEQRDDPALRGRPVIVGAGVVMACSYEAKRCGVRTAMGGRQARALCPDAVVVPPRMHAYTAASKAVFDIFDNTTPLVEGISIDEAFLDVSGLRRISGPPLDIATRLRRAVADEVGLPITVGIARTKFLAKIASAVAKPDGLLEVPAGTEIDFLHPLPVERLWGVGKVTSVKLHARGVRTVADLAAVGEAGLVSMLGPGAGRHLAALAANRDPRSVQTGKRRGSIGSQHAMGRGRWTIPQLDADLTAIVDRVSRRMRKAHRIGRTVVLRMRFDDFGRATRSRTLPMATAQTQVLLDAVRRLLAEATPLIRERGITMIGMSVSGLTADDAVQLALPFDRHDRDALDVAVDGVRVRFGNAALSRARLMGRSADDFSIPMLPD</sequence>
<feature type="binding site" evidence="4">
    <location>
        <position position="114"/>
    </location>
    <ligand>
        <name>Mg(2+)</name>
        <dbReference type="ChEBI" id="CHEBI:18420"/>
    </ligand>
</feature>
<dbReference type="Pfam" id="PF11798">
    <property type="entry name" value="IMS_HHH"/>
    <property type="match status" value="1"/>
</dbReference>